<sequence length="69" mass="7417">MSLKPKKSAIQTVNGLTRADILRIALSDRAECAKALSDAVKTGGDGYIGESISTVTVRSVLQRRTHHHS</sequence>
<protein>
    <submittedName>
        <fullName evidence="1">Uncharacterized protein</fullName>
    </submittedName>
</protein>
<accession>A0ABS4PDN4</accession>
<gene>
    <name evidence="1" type="ORF">J2125_003937</name>
</gene>
<name>A0ABS4PDN4_9GAMM</name>
<reference evidence="2" key="1">
    <citation type="submission" date="2023-07" db="EMBL/GenBank/DDBJ databases">
        <title>Genome mining of underrepresented organisms for secondary metabolites.</title>
        <authorList>
            <person name="D'Agostino P.M."/>
        </authorList>
    </citation>
    <scope>NUCLEOTIDE SEQUENCE [LARGE SCALE GENOMIC DNA]</scope>
    <source>
        <strain evidence="2">WS4403</strain>
    </source>
</reference>
<evidence type="ECO:0000313" key="1">
    <source>
        <dbReference type="EMBL" id="MBP2170745.1"/>
    </source>
</evidence>
<comment type="caution">
    <text evidence="1">The sequence shown here is derived from an EMBL/GenBank/DDBJ whole genome shotgun (WGS) entry which is preliminary data.</text>
</comment>
<proteinExistence type="predicted"/>
<organism evidence="1 2">
    <name type="scientific">Winslowiella toletana</name>
    <dbReference type="NCBI Taxonomy" id="92490"/>
    <lineage>
        <taxon>Bacteria</taxon>
        <taxon>Pseudomonadati</taxon>
        <taxon>Pseudomonadota</taxon>
        <taxon>Gammaproteobacteria</taxon>
        <taxon>Enterobacterales</taxon>
        <taxon>Erwiniaceae</taxon>
        <taxon>Winslowiella</taxon>
    </lineage>
</organism>
<keyword evidence="2" id="KW-1185">Reference proteome</keyword>
<dbReference type="Proteomes" id="UP001195624">
    <property type="component" value="Unassembled WGS sequence"/>
</dbReference>
<evidence type="ECO:0000313" key="2">
    <source>
        <dbReference type="Proteomes" id="UP001195624"/>
    </source>
</evidence>
<dbReference type="EMBL" id="JAGGMQ010000001">
    <property type="protein sequence ID" value="MBP2170745.1"/>
    <property type="molecule type" value="Genomic_DNA"/>
</dbReference>